<keyword evidence="1" id="KW-0813">Transport</keyword>
<keyword evidence="1" id="KW-1134">Transmembrane beta strand</keyword>
<keyword evidence="5" id="KW-1185">Reference proteome</keyword>
<dbReference type="RefSeq" id="WP_051720315.1">
    <property type="nucleotide sequence ID" value="NZ_JMIH01000039.1"/>
</dbReference>
<evidence type="ECO:0000256" key="1">
    <source>
        <dbReference type="PROSITE-ProRule" id="PRU01360"/>
    </source>
</evidence>
<dbReference type="GO" id="GO:0009279">
    <property type="term" value="C:cell outer membrane"/>
    <property type="evidence" value="ECO:0007669"/>
    <property type="project" value="UniProtKB-SubCell"/>
</dbReference>
<organism evidence="4 5">
    <name type="scientific">Anditalea andensis</name>
    <dbReference type="NCBI Taxonomy" id="1048983"/>
    <lineage>
        <taxon>Bacteria</taxon>
        <taxon>Pseudomonadati</taxon>
        <taxon>Bacteroidota</taxon>
        <taxon>Cytophagia</taxon>
        <taxon>Cytophagales</taxon>
        <taxon>Cytophagaceae</taxon>
        <taxon>Anditalea</taxon>
    </lineage>
</organism>
<protein>
    <recommendedName>
        <fullName evidence="6">TonB-dependent receptor plug domain-containing protein</fullName>
    </recommendedName>
</protein>
<dbReference type="AlphaFoldDB" id="A0A074LDA3"/>
<proteinExistence type="inferred from homology"/>
<accession>A0A074LDA3</accession>
<dbReference type="InterPro" id="IPR039426">
    <property type="entry name" value="TonB-dep_rcpt-like"/>
</dbReference>
<keyword evidence="1" id="KW-0998">Cell outer membrane</keyword>
<evidence type="ECO:0008006" key="6">
    <source>
        <dbReference type="Google" id="ProtNLM"/>
    </source>
</evidence>
<sequence>MKKLIIICLLLTFGQGHAQDLFQESLYSADLVMMHQDKIKLSDQQRERIKKYQYQNAKDFNLLKKDLERATSKLKEMLNERNLHQGEVQIQMDKVLALENSLKQKQLATLIAIKNVLNASQQDALKKLKAASRPLNGVASVSRSNGTAGNGVAMTIHNGNSVDQPSFYISSKSGLIKIKDVSTISPDDIKAIEVLKGDTAVERMGNEGKNGVIIITLKDGAQYDLKNSK</sequence>
<dbReference type="OrthoDB" id="893691at2"/>
<feature type="coiled-coil region" evidence="2">
    <location>
        <begin position="60"/>
        <end position="87"/>
    </location>
</feature>
<evidence type="ECO:0000313" key="4">
    <source>
        <dbReference type="EMBL" id="KEO71767.1"/>
    </source>
</evidence>
<dbReference type="SUPFAM" id="SSF56935">
    <property type="entry name" value="Porins"/>
    <property type="match status" value="1"/>
</dbReference>
<dbReference type="STRING" id="1048983.EL17_21520"/>
<keyword evidence="1" id="KW-0472">Membrane</keyword>
<dbReference type="Proteomes" id="UP000027821">
    <property type="component" value="Unassembled WGS sequence"/>
</dbReference>
<dbReference type="Gene3D" id="1.20.120.1490">
    <property type="match status" value="1"/>
</dbReference>
<feature type="signal peptide" evidence="3">
    <location>
        <begin position="1"/>
        <end position="18"/>
    </location>
</feature>
<evidence type="ECO:0000313" key="5">
    <source>
        <dbReference type="Proteomes" id="UP000027821"/>
    </source>
</evidence>
<comment type="similarity">
    <text evidence="1">Belongs to the TonB-dependent receptor family.</text>
</comment>
<feature type="chain" id="PRO_5001697603" description="TonB-dependent receptor plug domain-containing protein" evidence="3">
    <location>
        <begin position="19"/>
        <end position="229"/>
    </location>
</feature>
<keyword evidence="1" id="KW-0812">Transmembrane</keyword>
<dbReference type="eggNOG" id="ENOG5032WI2">
    <property type="taxonomic scope" value="Bacteria"/>
</dbReference>
<comment type="caution">
    <text evidence="4">The sequence shown here is derived from an EMBL/GenBank/DDBJ whole genome shotgun (WGS) entry which is preliminary data.</text>
</comment>
<keyword evidence="2" id="KW-0175">Coiled coil</keyword>
<comment type="subcellular location">
    <subcellularLocation>
        <location evidence="1">Cell outer membrane</location>
        <topology evidence="1">Multi-pass membrane protein</topology>
    </subcellularLocation>
</comment>
<dbReference type="PROSITE" id="PS52016">
    <property type="entry name" value="TONB_DEPENDENT_REC_3"/>
    <property type="match status" value="1"/>
</dbReference>
<gene>
    <name evidence="4" type="ORF">EL17_21520</name>
</gene>
<keyword evidence="3" id="KW-0732">Signal</keyword>
<evidence type="ECO:0000256" key="2">
    <source>
        <dbReference type="SAM" id="Coils"/>
    </source>
</evidence>
<dbReference type="EMBL" id="JMIH01000039">
    <property type="protein sequence ID" value="KEO71767.1"/>
    <property type="molecule type" value="Genomic_DNA"/>
</dbReference>
<reference evidence="4 5" key="1">
    <citation type="submission" date="2014-04" db="EMBL/GenBank/DDBJ databases">
        <title>Characterization and application of a salt tolerant electro-active bacterium.</title>
        <authorList>
            <person name="Yang L."/>
            <person name="Wei S."/>
            <person name="Tay Q.X.M."/>
        </authorList>
    </citation>
    <scope>NUCLEOTIDE SEQUENCE [LARGE SCALE GENOMIC DNA]</scope>
    <source>
        <strain evidence="4 5">LY1</strain>
    </source>
</reference>
<name>A0A074LDA3_9BACT</name>
<evidence type="ECO:0000256" key="3">
    <source>
        <dbReference type="SAM" id="SignalP"/>
    </source>
</evidence>